<comment type="subcellular location">
    <subcellularLocation>
        <location evidence="2">Cytoplasm</location>
        <location evidence="2">Nucleoid</location>
    </subcellularLocation>
</comment>
<keyword evidence="2" id="KW-0963">Cytoplasm</keyword>
<reference evidence="4" key="1">
    <citation type="journal article" date="2019" name="Int. J. Syst. Evol. Microbiol.">
        <title>The Global Catalogue of Microorganisms (GCM) 10K type strain sequencing project: providing services to taxonomists for standard genome sequencing and annotation.</title>
        <authorList>
            <consortium name="The Broad Institute Genomics Platform"/>
            <consortium name="The Broad Institute Genome Sequencing Center for Infectious Disease"/>
            <person name="Wu L."/>
            <person name="Ma J."/>
        </authorList>
    </citation>
    <scope>NUCLEOTIDE SEQUENCE [LARGE SCALE GENOMIC DNA]</scope>
    <source>
        <strain evidence="4">KCTC 52042</strain>
    </source>
</reference>
<dbReference type="EMBL" id="JBHULI010000003">
    <property type="protein sequence ID" value="MFD2531384.1"/>
    <property type="molecule type" value="Genomic_DNA"/>
</dbReference>
<accession>A0ABW5JH55</accession>
<comment type="function">
    <text evidence="2">Binds to DNA and alters its conformation. May be involved in regulation of gene expression, nucleoid organization and DNA protection.</text>
</comment>
<dbReference type="Proteomes" id="UP001597460">
    <property type="component" value="Unassembled WGS sequence"/>
</dbReference>
<proteinExistence type="inferred from homology"/>
<organism evidence="3 4">
    <name type="scientific">Gracilimonas halophila</name>
    <dbReference type="NCBI Taxonomy" id="1834464"/>
    <lineage>
        <taxon>Bacteria</taxon>
        <taxon>Pseudomonadati</taxon>
        <taxon>Balneolota</taxon>
        <taxon>Balneolia</taxon>
        <taxon>Balneolales</taxon>
        <taxon>Balneolaceae</taxon>
        <taxon>Gracilimonas</taxon>
    </lineage>
</organism>
<dbReference type="HAMAP" id="MF_00274">
    <property type="entry name" value="DNA_YbaB_EbfC"/>
    <property type="match status" value="1"/>
</dbReference>
<dbReference type="InterPro" id="IPR004401">
    <property type="entry name" value="YbaB/EbfC"/>
</dbReference>
<protein>
    <recommendedName>
        <fullName evidence="2">Nucleoid-associated protein ACFSVN_02875</fullName>
    </recommendedName>
</protein>
<dbReference type="SUPFAM" id="SSF82607">
    <property type="entry name" value="YbaB-like"/>
    <property type="match status" value="1"/>
</dbReference>
<keyword evidence="4" id="KW-1185">Reference proteome</keyword>
<dbReference type="PIRSF" id="PIRSF004555">
    <property type="entry name" value="UCP004555"/>
    <property type="match status" value="1"/>
</dbReference>
<dbReference type="InterPro" id="IPR036894">
    <property type="entry name" value="YbaB-like_sf"/>
</dbReference>
<evidence type="ECO:0000256" key="2">
    <source>
        <dbReference type="HAMAP-Rule" id="MF_00274"/>
    </source>
</evidence>
<comment type="similarity">
    <text evidence="2">Belongs to the YbaB/EbfC family.</text>
</comment>
<dbReference type="PANTHER" id="PTHR33449">
    <property type="entry name" value="NUCLEOID-ASSOCIATED PROTEIN YBAB"/>
    <property type="match status" value="1"/>
</dbReference>
<keyword evidence="1 2" id="KW-0238">DNA-binding</keyword>
<comment type="caution">
    <text evidence="3">The sequence shown here is derived from an EMBL/GenBank/DDBJ whole genome shotgun (WGS) entry which is preliminary data.</text>
</comment>
<name>A0ABW5JH55_9BACT</name>
<evidence type="ECO:0000313" key="4">
    <source>
        <dbReference type="Proteomes" id="UP001597460"/>
    </source>
</evidence>
<gene>
    <name evidence="3" type="ORF">ACFSVN_02875</name>
</gene>
<evidence type="ECO:0000313" key="3">
    <source>
        <dbReference type="EMBL" id="MFD2531384.1"/>
    </source>
</evidence>
<dbReference type="Gene3D" id="3.30.1310.10">
    <property type="entry name" value="Nucleoid-associated protein YbaB-like domain"/>
    <property type="match status" value="1"/>
</dbReference>
<evidence type="ECO:0000256" key="1">
    <source>
        <dbReference type="ARBA" id="ARBA00023125"/>
    </source>
</evidence>
<dbReference type="PANTHER" id="PTHR33449:SF1">
    <property type="entry name" value="NUCLEOID-ASSOCIATED PROTEIN YBAB"/>
    <property type="match status" value="1"/>
</dbReference>
<dbReference type="NCBIfam" id="TIGR00103">
    <property type="entry name" value="DNA_YbaB_EbfC"/>
    <property type="match status" value="1"/>
</dbReference>
<dbReference type="Pfam" id="PF02575">
    <property type="entry name" value="YbaB_DNA_bd"/>
    <property type="match status" value="1"/>
</dbReference>
<comment type="subunit">
    <text evidence="2">Homodimer.</text>
</comment>
<dbReference type="RefSeq" id="WP_390298335.1">
    <property type="nucleotide sequence ID" value="NZ_JBHULI010000003.1"/>
</dbReference>
<sequence>MSDFNMADMFGKIQEMQSKMQEAQEGLNEVIVEAEAGGGMVKVKANGNKQIVSIEMDNDVVDPSDKEMLEDLIVAGVNKALEKAEEASKEKMQDMYKNMMPGGGIPGMDMSKFGL</sequence>